<reference evidence="7 8" key="1">
    <citation type="journal article" date="2018" name="Evol. Lett.">
        <title>Horizontal gene cluster transfer increased hallucinogenic mushroom diversity.</title>
        <authorList>
            <person name="Reynolds H.T."/>
            <person name="Vijayakumar V."/>
            <person name="Gluck-Thaler E."/>
            <person name="Korotkin H.B."/>
            <person name="Matheny P.B."/>
            <person name="Slot J.C."/>
        </authorList>
    </citation>
    <scope>NUCLEOTIDE SEQUENCE [LARGE SCALE GENOMIC DNA]</scope>
    <source>
        <strain evidence="7 8">SRW20</strain>
    </source>
</reference>
<keyword evidence="1" id="KW-0479">Metal-binding</keyword>
<feature type="region of interest" description="Disordered" evidence="5">
    <location>
        <begin position="1"/>
        <end position="25"/>
    </location>
</feature>
<proteinExistence type="predicted"/>
<feature type="compositionally biased region" description="Polar residues" evidence="5">
    <location>
        <begin position="175"/>
        <end position="186"/>
    </location>
</feature>
<feature type="region of interest" description="Disordered" evidence="5">
    <location>
        <begin position="624"/>
        <end position="691"/>
    </location>
</feature>
<dbReference type="SMART" id="SM00249">
    <property type="entry name" value="PHD"/>
    <property type="match status" value="1"/>
</dbReference>
<feature type="region of interest" description="Disordered" evidence="5">
    <location>
        <begin position="382"/>
        <end position="419"/>
    </location>
</feature>
<dbReference type="GO" id="GO:0008270">
    <property type="term" value="F:zinc ion binding"/>
    <property type="evidence" value="ECO:0007669"/>
    <property type="project" value="UniProtKB-KW"/>
</dbReference>
<dbReference type="InterPro" id="IPR013083">
    <property type="entry name" value="Znf_RING/FYVE/PHD"/>
</dbReference>
<dbReference type="InParanoid" id="A0A409XZU4"/>
<dbReference type="OrthoDB" id="303107at2759"/>
<sequence length="967" mass="109483">MPRRTRASNTDAPLATSPPPPQQDAEAQNLSLLRRQWKWAAFSQFFCTFSPLFAMNDITVSDIERDLVNQTKTVIPRIMQRLLYTLSYDRKVTCVSICHRNLLPCRIFLPSLDNWQSALRKQYMKRDPSSNPLGPEPTDAKAHAKGEFADDQPAPLVKADAIEKFAGEVDDEYTSEQSSATRQSSPADIAQKTDSCFDHAKDSHPVSSSNVRNSDSEDREMGQQLSIDWFSLPMVIKLESMHTLVEWQFQNVTRLRTIMKSDDEFASWRVEPIGYDSKSNAYWFIGGDRLWIQRVSPKPPKSRTLKRKRKIDGHNSTSPKSTSVAKRPKLGSDSSALDHKDTSSSAPRPGRQSRAAKDQAKLRLDLQAKELAKLNQEASILERDSRSRRVSSKSHFPSRIIGTRTSARLRGTQDSEWQPIPDEWLDTETAAYHGSKTTISKTGLESDQETVSDLTELSSEADDTGNSQPPTQKKAIKNNVPHPDGYQSDAEGTMKQAKSSPSDFVEWETICVTLHDWEHVAERFEKATHYAEKALYKVLVNEIVPAVTQELRASSLSICVVFLLNCEIQRKRDLEAALVQRKRSSRIALKESEREEARLAAKRKQEEEEKQSRARRLEARLQKEEAERIKRENAREQRRKEREAREEARKASSTPEVEGDGEYSNKEGMAPASAVPTKGQGARNKRPRQHASDDWELSCDICQRHGRNLDDGTPMMSCGRCSKWQHILCHDRADQLAGRPPRNWDSVDFICKSCRTSPSERHLVYNGQLLTPAERHSAVYATQPSSSRPYQQSVAPYANREQPYAPASRDLNQSFYIRPSAGQPMTQSFHPGVASNAPRSTISFSHYQPAAHNFSGQKFYSESHSHYNQPISQFRAVPQPNGTQAYSAMWNSSAAMQNSGYSYSQNGYAISQNPVHTRALQGDRPVVDQAAQALHNYPQTYYPPNQYLTNQFKHHPQPYQSSSDRQQ</sequence>
<dbReference type="STRING" id="231916.A0A409XZU4"/>
<dbReference type="PROSITE" id="PS50016">
    <property type="entry name" value="ZF_PHD_2"/>
    <property type="match status" value="1"/>
</dbReference>
<dbReference type="PANTHER" id="PTHR14296:SF3">
    <property type="entry name" value="DIKAR, ISOFORM F"/>
    <property type="match status" value="1"/>
</dbReference>
<protein>
    <recommendedName>
        <fullName evidence="6">PHD-type domain-containing protein</fullName>
    </recommendedName>
</protein>
<feature type="compositionally biased region" description="Basic and acidic residues" evidence="5">
    <location>
        <begin position="624"/>
        <end position="650"/>
    </location>
</feature>
<feature type="region of interest" description="Disordered" evidence="5">
    <location>
        <begin position="436"/>
        <end position="499"/>
    </location>
</feature>
<feature type="compositionally biased region" description="Polar residues" evidence="5">
    <location>
        <begin position="436"/>
        <end position="471"/>
    </location>
</feature>
<keyword evidence="2 4" id="KW-0863">Zinc-finger</keyword>
<dbReference type="PROSITE" id="PS01359">
    <property type="entry name" value="ZF_PHD_1"/>
    <property type="match status" value="1"/>
</dbReference>
<comment type="caution">
    <text evidence="7">The sequence shown here is derived from an EMBL/GenBank/DDBJ whole genome shotgun (WGS) entry which is preliminary data.</text>
</comment>
<dbReference type="InterPro" id="IPR019787">
    <property type="entry name" value="Znf_PHD-finger"/>
</dbReference>
<dbReference type="AlphaFoldDB" id="A0A409XZU4"/>
<name>A0A409XZU4_9AGAR</name>
<dbReference type="GO" id="GO:0006355">
    <property type="term" value="P:regulation of DNA-templated transcription"/>
    <property type="evidence" value="ECO:0007669"/>
    <property type="project" value="InterPro"/>
</dbReference>
<dbReference type="InterPro" id="IPR011011">
    <property type="entry name" value="Znf_FYVE_PHD"/>
</dbReference>
<dbReference type="EMBL" id="NHYE01001386">
    <property type="protein sequence ID" value="PPQ96259.1"/>
    <property type="molecule type" value="Genomic_DNA"/>
</dbReference>
<feature type="compositionally biased region" description="Basic residues" evidence="5">
    <location>
        <begin position="300"/>
        <end position="311"/>
    </location>
</feature>
<evidence type="ECO:0000256" key="1">
    <source>
        <dbReference type="ARBA" id="ARBA00022723"/>
    </source>
</evidence>
<dbReference type="CDD" id="cd15489">
    <property type="entry name" value="PHD_SF"/>
    <property type="match status" value="1"/>
</dbReference>
<evidence type="ECO:0000256" key="3">
    <source>
        <dbReference type="ARBA" id="ARBA00022833"/>
    </source>
</evidence>
<keyword evidence="3" id="KW-0862">Zinc</keyword>
<accession>A0A409XZU4</accession>
<evidence type="ECO:0000313" key="7">
    <source>
        <dbReference type="EMBL" id="PPQ96259.1"/>
    </source>
</evidence>
<dbReference type="InterPro" id="IPR019786">
    <property type="entry name" value="Zinc_finger_PHD-type_CS"/>
</dbReference>
<keyword evidence="8" id="KW-1185">Reference proteome</keyword>
<evidence type="ECO:0000256" key="4">
    <source>
        <dbReference type="PROSITE-ProRule" id="PRU00146"/>
    </source>
</evidence>
<dbReference type="GO" id="GO:0031213">
    <property type="term" value="C:RSF complex"/>
    <property type="evidence" value="ECO:0007669"/>
    <property type="project" value="InterPro"/>
</dbReference>
<dbReference type="Pfam" id="PF00628">
    <property type="entry name" value="PHD"/>
    <property type="match status" value="1"/>
</dbReference>
<organism evidence="7 8">
    <name type="scientific">Gymnopilus dilepis</name>
    <dbReference type="NCBI Taxonomy" id="231916"/>
    <lineage>
        <taxon>Eukaryota</taxon>
        <taxon>Fungi</taxon>
        <taxon>Dikarya</taxon>
        <taxon>Basidiomycota</taxon>
        <taxon>Agaricomycotina</taxon>
        <taxon>Agaricomycetes</taxon>
        <taxon>Agaricomycetidae</taxon>
        <taxon>Agaricales</taxon>
        <taxon>Agaricineae</taxon>
        <taxon>Hymenogastraceae</taxon>
        <taxon>Gymnopilus</taxon>
    </lineage>
</organism>
<dbReference type="PANTHER" id="PTHR14296">
    <property type="entry name" value="REMODELING AND SPACING FACTOR 1"/>
    <property type="match status" value="1"/>
</dbReference>
<feature type="compositionally biased region" description="Basic and acidic residues" evidence="5">
    <location>
        <begin position="195"/>
        <end position="204"/>
    </location>
</feature>
<feature type="region of interest" description="Disordered" evidence="5">
    <location>
        <begin position="124"/>
        <end position="150"/>
    </location>
</feature>
<evidence type="ECO:0000313" key="8">
    <source>
        <dbReference type="Proteomes" id="UP000284706"/>
    </source>
</evidence>
<dbReference type="Gene3D" id="3.30.40.10">
    <property type="entry name" value="Zinc/RING finger domain, C3HC4 (zinc finger)"/>
    <property type="match status" value="1"/>
</dbReference>
<feature type="compositionally biased region" description="Basic and acidic residues" evidence="5">
    <location>
        <begin position="138"/>
        <end position="148"/>
    </location>
</feature>
<evidence type="ECO:0000256" key="2">
    <source>
        <dbReference type="ARBA" id="ARBA00022771"/>
    </source>
</evidence>
<evidence type="ECO:0000259" key="6">
    <source>
        <dbReference type="PROSITE" id="PS50016"/>
    </source>
</evidence>
<gene>
    <name evidence="7" type="ORF">CVT26_005586</name>
</gene>
<feature type="region of interest" description="Disordered" evidence="5">
    <location>
        <begin position="170"/>
        <end position="219"/>
    </location>
</feature>
<evidence type="ECO:0000256" key="5">
    <source>
        <dbReference type="SAM" id="MobiDB-lite"/>
    </source>
</evidence>
<feature type="region of interest" description="Disordered" evidence="5">
    <location>
        <begin position="295"/>
        <end position="359"/>
    </location>
</feature>
<dbReference type="InterPro" id="IPR001965">
    <property type="entry name" value="Znf_PHD"/>
</dbReference>
<dbReference type="SUPFAM" id="SSF57903">
    <property type="entry name" value="FYVE/PHD zinc finger"/>
    <property type="match status" value="1"/>
</dbReference>
<dbReference type="InterPro" id="IPR028938">
    <property type="entry name" value="Rsf1-like"/>
</dbReference>
<feature type="domain" description="PHD-type" evidence="6">
    <location>
        <begin position="696"/>
        <end position="757"/>
    </location>
</feature>
<feature type="compositionally biased region" description="Polar residues" evidence="5">
    <location>
        <begin position="314"/>
        <end position="324"/>
    </location>
</feature>
<dbReference type="Proteomes" id="UP000284706">
    <property type="component" value="Unassembled WGS sequence"/>
</dbReference>